<sequence>MRGAYSAAYNAAPLYAQHCSAPNKLLNVLDTMLATCPISKRRRGENCKRIFSELTTTLPGYHQEISNATLEELLRRFQHVFLPGQIPHISPDSVRTVNHQRYLFNYGFLSSQDEPVVRVIDVKPTPPVEKPLILLPVYQRMKGRPYNNDGIWRGSPIQ</sequence>
<organism evidence="1">
    <name type="scientific">Papilio polytes</name>
    <name type="common">Common mormon</name>
    <name type="synonym">Swallowtail butterfly</name>
    <dbReference type="NCBI Taxonomy" id="76194"/>
    <lineage>
        <taxon>Eukaryota</taxon>
        <taxon>Metazoa</taxon>
        <taxon>Ecdysozoa</taxon>
        <taxon>Arthropoda</taxon>
        <taxon>Hexapoda</taxon>
        <taxon>Insecta</taxon>
        <taxon>Pterygota</taxon>
        <taxon>Neoptera</taxon>
        <taxon>Endopterygota</taxon>
        <taxon>Lepidoptera</taxon>
        <taxon>Glossata</taxon>
        <taxon>Ditrysia</taxon>
        <taxon>Papilionoidea</taxon>
        <taxon>Papilionidae</taxon>
        <taxon>Papilioninae</taxon>
        <taxon>Papilio</taxon>
    </lineage>
</organism>
<reference evidence="1" key="1">
    <citation type="journal article" date="2012" name="BMC Biol.">
        <title>Comprehensive microarray-based analysis for stage-specific larval camouflage pattern-associated genes in the swallowtail butterfly, Papilio xuthus.</title>
        <authorList>
            <person name="Futahashi R."/>
            <person name="Shirataki H."/>
            <person name="Narita T."/>
            <person name="Mita K."/>
            <person name="Fujiwara H."/>
        </authorList>
    </citation>
    <scope>NUCLEOTIDE SEQUENCE</scope>
    <source>
        <tissue evidence="1">Epidermis</tissue>
    </source>
</reference>
<evidence type="ECO:0000313" key="1">
    <source>
        <dbReference type="EMBL" id="BAM20713.1"/>
    </source>
</evidence>
<dbReference type="EMBL" id="AK405377">
    <property type="protein sequence ID" value="BAM20713.1"/>
    <property type="molecule type" value="mRNA"/>
</dbReference>
<dbReference type="AlphaFoldDB" id="I4DS23"/>
<proteinExistence type="evidence at transcript level"/>
<accession>I4DS23</accession>
<name>I4DS23_PAPPL</name>
<protein>
    <submittedName>
        <fullName evidence="1">Uncharacterized protein</fullName>
    </submittedName>
</protein>